<evidence type="ECO:0000313" key="1">
    <source>
        <dbReference type="EMBL" id="GFO26478.1"/>
    </source>
</evidence>
<sequence>MLVDLQFKLNTVLQSGRAVTQLVKQLATSEMSQVRIPVWAKTIFHRTTVSTLELVSLGPAKVKVARKAMANYLRVPYARTIKILFWVSRCLDHPWDLLDIIRFYRQFLRSLFTYDSVSLPFFVFQRVQDVKVHSGE</sequence>
<evidence type="ECO:0000313" key="2">
    <source>
        <dbReference type="Proteomes" id="UP000735302"/>
    </source>
</evidence>
<name>A0AAV4C4Z6_9GAST</name>
<accession>A0AAV4C4Z6</accession>
<reference evidence="1 2" key="1">
    <citation type="journal article" date="2021" name="Elife">
        <title>Chloroplast acquisition without the gene transfer in kleptoplastic sea slugs, Plakobranchus ocellatus.</title>
        <authorList>
            <person name="Maeda T."/>
            <person name="Takahashi S."/>
            <person name="Yoshida T."/>
            <person name="Shimamura S."/>
            <person name="Takaki Y."/>
            <person name="Nagai Y."/>
            <person name="Toyoda A."/>
            <person name="Suzuki Y."/>
            <person name="Arimoto A."/>
            <person name="Ishii H."/>
            <person name="Satoh N."/>
            <person name="Nishiyama T."/>
            <person name="Hasebe M."/>
            <person name="Maruyama T."/>
            <person name="Minagawa J."/>
            <person name="Obokata J."/>
            <person name="Shigenobu S."/>
        </authorList>
    </citation>
    <scope>NUCLEOTIDE SEQUENCE [LARGE SCALE GENOMIC DNA]</scope>
</reference>
<keyword evidence="2" id="KW-1185">Reference proteome</keyword>
<dbReference type="EMBL" id="BLXT01005841">
    <property type="protein sequence ID" value="GFO26478.1"/>
    <property type="molecule type" value="Genomic_DNA"/>
</dbReference>
<comment type="caution">
    <text evidence="1">The sequence shown here is derived from an EMBL/GenBank/DDBJ whole genome shotgun (WGS) entry which is preliminary data.</text>
</comment>
<dbReference type="AlphaFoldDB" id="A0AAV4C4Z6"/>
<protein>
    <submittedName>
        <fullName evidence="1">Uncharacterized protein</fullName>
    </submittedName>
</protein>
<proteinExistence type="predicted"/>
<gene>
    <name evidence="1" type="ORF">PoB_005298300</name>
</gene>
<dbReference type="Proteomes" id="UP000735302">
    <property type="component" value="Unassembled WGS sequence"/>
</dbReference>
<organism evidence="1 2">
    <name type="scientific">Plakobranchus ocellatus</name>
    <dbReference type="NCBI Taxonomy" id="259542"/>
    <lineage>
        <taxon>Eukaryota</taxon>
        <taxon>Metazoa</taxon>
        <taxon>Spiralia</taxon>
        <taxon>Lophotrochozoa</taxon>
        <taxon>Mollusca</taxon>
        <taxon>Gastropoda</taxon>
        <taxon>Heterobranchia</taxon>
        <taxon>Euthyneura</taxon>
        <taxon>Panpulmonata</taxon>
        <taxon>Sacoglossa</taxon>
        <taxon>Placobranchoidea</taxon>
        <taxon>Plakobranchidae</taxon>
        <taxon>Plakobranchus</taxon>
    </lineage>
</organism>